<dbReference type="EMBL" id="CAJNNV010028143">
    <property type="protein sequence ID" value="CAE8623277.1"/>
    <property type="molecule type" value="Genomic_DNA"/>
</dbReference>
<feature type="non-terminal residue" evidence="2">
    <location>
        <position position="1"/>
    </location>
</feature>
<accession>A0A813KLA0</accession>
<proteinExistence type="predicted"/>
<evidence type="ECO:0000313" key="2">
    <source>
        <dbReference type="EMBL" id="CAE8702125.1"/>
    </source>
</evidence>
<keyword evidence="4" id="KW-1185">Reference proteome</keyword>
<sequence>ATMVSADLAKQRAEEAALNLTGRAAKYKVLRREAAKEAASQACSERITLDQSKSNMQVQQMLAPYSLVPCPDVPGAQNSEALLVKHH</sequence>
<name>A0A813KLA0_POLGL</name>
<gene>
    <name evidence="1" type="ORF">PGLA1383_LOCUS40570</name>
    <name evidence="2" type="ORF">PGLA2088_LOCUS32320</name>
</gene>
<dbReference type="Proteomes" id="UP000626109">
    <property type="component" value="Unassembled WGS sequence"/>
</dbReference>
<comment type="caution">
    <text evidence="2">The sequence shown here is derived from an EMBL/GenBank/DDBJ whole genome shotgun (WGS) entry which is preliminary data.</text>
</comment>
<organism evidence="2 3">
    <name type="scientific">Polarella glacialis</name>
    <name type="common">Dinoflagellate</name>
    <dbReference type="NCBI Taxonomy" id="89957"/>
    <lineage>
        <taxon>Eukaryota</taxon>
        <taxon>Sar</taxon>
        <taxon>Alveolata</taxon>
        <taxon>Dinophyceae</taxon>
        <taxon>Suessiales</taxon>
        <taxon>Suessiaceae</taxon>
        <taxon>Polarella</taxon>
    </lineage>
</organism>
<protein>
    <submittedName>
        <fullName evidence="2">Uncharacterized protein</fullName>
    </submittedName>
</protein>
<evidence type="ECO:0000313" key="1">
    <source>
        <dbReference type="EMBL" id="CAE8623277.1"/>
    </source>
</evidence>
<reference evidence="2" key="1">
    <citation type="submission" date="2021-02" db="EMBL/GenBank/DDBJ databases">
        <authorList>
            <person name="Dougan E. K."/>
            <person name="Rhodes N."/>
            <person name="Thang M."/>
            <person name="Chan C."/>
        </authorList>
    </citation>
    <scope>NUCLEOTIDE SEQUENCE</scope>
</reference>
<dbReference type="EMBL" id="CAJNNW010030016">
    <property type="protein sequence ID" value="CAE8702125.1"/>
    <property type="molecule type" value="Genomic_DNA"/>
</dbReference>
<dbReference type="AlphaFoldDB" id="A0A813KLA0"/>
<evidence type="ECO:0000313" key="3">
    <source>
        <dbReference type="Proteomes" id="UP000626109"/>
    </source>
</evidence>
<evidence type="ECO:0000313" key="4">
    <source>
        <dbReference type="Proteomes" id="UP000654075"/>
    </source>
</evidence>
<dbReference type="Proteomes" id="UP000654075">
    <property type="component" value="Unassembled WGS sequence"/>
</dbReference>